<keyword evidence="3" id="KW-1185">Reference proteome</keyword>
<comment type="caution">
    <text evidence="2">The sequence shown here is derived from an EMBL/GenBank/DDBJ whole genome shotgun (WGS) entry which is preliminary data.</text>
</comment>
<reference evidence="2 3" key="1">
    <citation type="submission" date="2024-01" db="EMBL/GenBank/DDBJ databases">
        <title>A telomere-to-telomere, gap-free genome of sweet tea (Lithocarpus litseifolius).</title>
        <authorList>
            <person name="Zhou J."/>
        </authorList>
    </citation>
    <scope>NUCLEOTIDE SEQUENCE [LARGE SCALE GENOMIC DNA]</scope>
    <source>
        <strain evidence="2">Zhou-2022a</strain>
        <tissue evidence="2">Leaf</tissue>
    </source>
</reference>
<evidence type="ECO:0000313" key="2">
    <source>
        <dbReference type="EMBL" id="KAK9996220.1"/>
    </source>
</evidence>
<keyword evidence="1" id="KW-1133">Transmembrane helix</keyword>
<proteinExistence type="predicted"/>
<dbReference type="EMBL" id="JAZDWU010000007">
    <property type="protein sequence ID" value="KAK9996220.1"/>
    <property type="molecule type" value="Genomic_DNA"/>
</dbReference>
<dbReference type="Proteomes" id="UP001459277">
    <property type="component" value="Unassembled WGS sequence"/>
</dbReference>
<evidence type="ECO:0000313" key="3">
    <source>
        <dbReference type="Proteomes" id="UP001459277"/>
    </source>
</evidence>
<keyword evidence="1" id="KW-0472">Membrane</keyword>
<feature type="transmembrane region" description="Helical" evidence="1">
    <location>
        <begin position="20"/>
        <end position="48"/>
    </location>
</feature>
<evidence type="ECO:0000256" key="1">
    <source>
        <dbReference type="SAM" id="Phobius"/>
    </source>
</evidence>
<dbReference type="PANTHER" id="PTHR45277:SF1">
    <property type="entry name" value="EXPRESSED PROTEIN"/>
    <property type="match status" value="1"/>
</dbReference>
<dbReference type="AlphaFoldDB" id="A0AAW2CGT6"/>
<dbReference type="PANTHER" id="PTHR45277">
    <property type="entry name" value="EXPRESSED PROTEIN"/>
    <property type="match status" value="1"/>
</dbReference>
<accession>A0AAW2CGT6</accession>
<gene>
    <name evidence="2" type="ORF">SO802_020906</name>
</gene>
<organism evidence="2 3">
    <name type="scientific">Lithocarpus litseifolius</name>
    <dbReference type="NCBI Taxonomy" id="425828"/>
    <lineage>
        <taxon>Eukaryota</taxon>
        <taxon>Viridiplantae</taxon>
        <taxon>Streptophyta</taxon>
        <taxon>Embryophyta</taxon>
        <taxon>Tracheophyta</taxon>
        <taxon>Spermatophyta</taxon>
        <taxon>Magnoliopsida</taxon>
        <taxon>eudicotyledons</taxon>
        <taxon>Gunneridae</taxon>
        <taxon>Pentapetalae</taxon>
        <taxon>rosids</taxon>
        <taxon>fabids</taxon>
        <taxon>Fagales</taxon>
        <taxon>Fagaceae</taxon>
        <taxon>Lithocarpus</taxon>
    </lineage>
</organism>
<sequence>MGAFFESLFSVTGITLPGGAARFAAGFTSFVTAIQAVCLFFAAANFFYRTIPLHHGMTLRMASVVSD</sequence>
<keyword evidence="1" id="KW-0812">Transmembrane</keyword>
<name>A0AAW2CGT6_9ROSI</name>
<protein>
    <submittedName>
        <fullName evidence="2">Uncharacterized protein</fullName>
    </submittedName>
</protein>